<protein>
    <submittedName>
        <fullName evidence="1">Uncharacterized protein</fullName>
    </submittedName>
</protein>
<gene>
    <name evidence="1" type="ORF">CPter291_3523</name>
</gene>
<name>A0ABM5Z9H4_9BURK</name>
<dbReference type="RefSeq" id="WP_062117204.1">
    <property type="nucleotide sequence ID" value="NZ_CP013236.1"/>
</dbReference>
<dbReference type="Proteomes" id="UP000074914">
    <property type="component" value="Chromosome"/>
</dbReference>
<dbReference type="EMBL" id="CP013236">
    <property type="protein sequence ID" value="AMP15758.1"/>
    <property type="molecule type" value="Genomic_DNA"/>
</dbReference>
<accession>A0ABM5Z9H4</accession>
<organism evidence="1 2">
    <name type="scientific">Collimonas pratensis</name>
    <dbReference type="NCBI Taxonomy" id="279113"/>
    <lineage>
        <taxon>Bacteria</taxon>
        <taxon>Pseudomonadati</taxon>
        <taxon>Pseudomonadota</taxon>
        <taxon>Betaproteobacteria</taxon>
        <taxon>Burkholderiales</taxon>
        <taxon>Oxalobacteraceae</taxon>
        <taxon>Collimonas</taxon>
    </lineage>
</organism>
<sequence>MSQLKDVKKVLFVGQQPETVDFSDPALPPGFNAEKIHAGIAVGMQQMADRGWHADLCLVRPDESATVALEHQLASTTYDCVVIGGGIRIPPKSLLLFERLLNSVHKSAPKTSIAFNTVPQDTADAAGRWFKTE</sequence>
<evidence type="ECO:0000313" key="2">
    <source>
        <dbReference type="Proteomes" id="UP000074914"/>
    </source>
</evidence>
<keyword evidence="2" id="KW-1185">Reference proteome</keyword>
<proteinExistence type="predicted"/>
<reference evidence="1 2" key="1">
    <citation type="submission" date="2015-11" db="EMBL/GenBank/DDBJ databases">
        <title>Exploring the genomic traits of fungus-feeding bacterial genus Collimonas.</title>
        <authorList>
            <person name="Song C."/>
            <person name="Schmidt R."/>
            <person name="de Jager V."/>
            <person name="Krzyzanowska D."/>
            <person name="Jongedijk E."/>
            <person name="Cankar K."/>
            <person name="Beekwilder J."/>
            <person name="van Veen A."/>
            <person name="de Boer W."/>
            <person name="van Veen J.A."/>
            <person name="Garbeva P."/>
        </authorList>
    </citation>
    <scope>NUCLEOTIDE SEQUENCE [LARGE SCALE GENOMIC DNA]</scope>
    <source>
        <strain evidence="1 2">Ter291</strain>
    </source>
</reference>
<evidence type="ECO:0000313" key="1">
    <source>
        <dbReference type="EMBL" id="AMP15758.1"/>
    </source>
</evidence>